<dbReference type="STRING" id="1423731.FC81_GL000719"/>
<accession>A0A0R1MFI8</accession>
<dbReference type="Gene3D" id="1.10.10.60">
    <property type="entry name" value="Homeodomain-like"/>
    <property type="match status" value="1"/>
</dbReference>
<name>A0A0R1MFI8_9LACO</name>
<dbReference type="PATRIC" id="fig|1423731.3.peg.738"/>
<comment type="caution">
    <text evidence="2">The sequence shown here is derived from an EMBL/GenBank/DDBJ whole genome shotgun (WGS) entry which is preliminary data.</text>
</comment>
<evidence type="ECO:0000313" key="2">
    <source>
        <dbReference type="EMBL" id="KRL02376.1"/>
    </source>
</evidence>
<organism evidence="2 3">
    <name type="scientific">Liquorilactobacillus capillatus DSM 19910</name>
    <dbReference type="NCBI Taxonomy" id="1423731"/>
    <lineage>
        <taxon>Bacteria</taxon>
        <taxon>Bacillati</taxon>
        <taxon>Bacillota</taxon>
        <taxon>Bacilli</taxon>
        <taxon>Lactobacillales</taxon>
        <taxon>Lactobacillaceae</taxon>
        <taxon>Liquorilactobacillus</taxon>
    </lineage>
</organism>
<dbReference type="SUPFAM" id="SSF46689">
    <property type="entry name" value="Homeodomain-like"/>
    <property type="match status" value="1"/>
</dbReference>
<gene>
    <name evidence="2" type="ORF">FC81_GL000719</name>
</gene>
<sequence>MKGGTVMKEPIDIESLQSFYKGLSEIIGIDAMLAVYEHYRGSQLTIPTHLYDRKRAAIQVLKKYDGSNSQFLARKYGYSQKWVMKTVHQADKEKKGDK</sequence>
<keyword evidence="3" id="KW-1185">Reference proteome</keyword>
<dbReference type="Pfam" id="PF08765">
    <property type="entry name" value="Mor"/>
    <property type="match status" value="1"/>
</dbReference>
<reference evidence="2 3" key="1">
    <citation type="journal article" date="2015" name="Genome Announc.">
        <title>Expanding the biotechnology potential of lactobacilli through comparative genomics of 213 strains and associated genera.</title>
        <authorList>
            <person name="Sun Z."/>
            <person name="Harris H.M."/>
            <person name="McCann A."/>
            <person name="Guo C."/>
            <person name="Argimon S."/>
            <person name="Zhang W."/>
            <person name="Yang X."/>
            <person name="Jeffery I.B."/>
            <person name="Cooney J.C."/>
            <person name="Kagawa T.F."/>
            <person name="Liu W."/>
            <person name="Song Y."/>
            <person name="Salvetti E."/>
            <person name="Wrobel A."/>
            <person name="Rasinkangas P."/>
            <person name="Parkhill J."/>
            <person name="Rea M.C."/>
            <person name="O'Sullivan O."/>
            <person name="Ritari J."/>
            <person name="Douillard F.P."/>
            <person name="Paul Ross R."/>
            <person name="Yang R."/>
            <person name="Briner A.E."/>
            <person name="Felis G.E."/>
            <person name="de Vos W.M."/>
            <person name="Barrangou R."/>
            <person name="Klaenhammer T.R."/>
            <person name="Caufield P.W."/>
            <person name="Cui Y."/>
            <person name="Zhang H."/>
            <person name="O'Toole P.W."/>
        </authorList>
    </citation>
    <scope>NUCLEOTIDE SEQUENCE [LARGE SCALE GENOMIC DNA]</scope>
    <source>
        <strain evidence="2 3">DSM 19910</strain>
    </source>
</reference>
<protein>
    <recommendedName>
        <fullName evidence="1">Mor transcription activator domain-containing protein</fullName>
    </recommendedName>
</protein>
<dbReference type="InterPro" id="IPR009057">
    <property type="entry name" value="Homeodomain-like_sf"/>
</dbReference>
<feature type="domain" description="Mor transcription activator" evidence="1">
    <location>
        <begin position="20"/>
        <end position="94"/>
    </location>
</feature>
<evidence type="ECO:0000313" key="3">
    <source>
        <dbReference type="Proteomes" id="UP000051621"/>
    </source>
</evidence>
<proteinExistence type="predicted"/>
<dbReference type="AlphaFoldDB" id="A0A0R1MFI8"/>
<evidence type="ECO:0000259" key="1">
    <source>
        <dbReference type="Pfam" id="PF08765"/>
    </source>
</evidence>
<dbReference type="InterPro" id="IPR014875">
    <property type="entry name" value="Mor_transcription_activator"/>
</dbReference>
<dbReference type="Proteomes" id="UP000051621">
    <property type="component" value="Unassembled WGS sequence"/>
</dbReference>
<dbReference type="EMBL" id="AZEF01000013">
    <property type="protein sequence ID" value="KRL02376.1"/>
    <property type="molecule type" value="Genomic_DNA"/>
</dbReference>